<evidence type="ECO:0000313" key="1">
    <source>
        <dbReference type="EMBL" id="AKF04704.1"/>
    </source>
</evidence>
<dbReference type="KEGG" id="samy:DB32_001853"/>
<accession>A0A0F6SE75</accession>
<protein>
    <recommendedName>
        <fullName evidence="3">Lipoprotein</fullName>
    </recommendedName>
</protein>
<dbReference type="PROSITE" id="PS51257">
    <property type="entry name" value="PROKAR_LIPOPROTEIN"/>
    <property type="match status" value="1"/>
</dbReference>
<sequence>MKKIATGWMIVGAMLLAACGGDDEGGGASALEICEAFEASPNNCSDACFATLDAIESECASENAAVEALGADRDAYFECTIDCPTGATCVRGGVTLSRDDCDCAATCLGETSTEFQEAYTASRRCAERVYAAGCL</sequence>
<dbReference type="EMBL" id="CP011125">
    <property type="protein sequence ID" value="AKF04704.1"/>
    <property type="molecule type" value="Genomic_DNA"/>
</dbReference>
<gene>
    <name evidence="1" type="ORF">DB32_001853</name>
</gene>
<name>A0A0F6SE75_9BACT</name>
<dbReference type="RefSeq" id="WP_053232016.1">
    <property type="nucleotide sequence ID" value="NZ_CP011125.1"/>
</dbReference>
<evidence type="ECO:0008006" key="3">
    <source>
        <dbReference type="Google" id="ProtNLM"/>
    </source>
</evidence>
<proteinExistence type="predicted"/>
<dbReference type="Proteomes" id="UP000034883">
    <property type="component" value="Chromosome"/>
</dbReference>
<reference evidence="1 2" key="1">
    <citation type="submission" date="2015-03" db="EMBL/GenBank/DDBJ databases">
        <title>Genome assembly of Sandaracinus amylolyticus DSM 53668.</title>
        <authorList>
            <person name="Sharma G."/>
            <person name="Subramanian S."/>
        </authorList>
    </citation>
    <scope>NUCLEOTIDE SEQUENCE [LARGE SCALE GENOMIC DNA]</scope>
    <source>
        <strain evidence="1 2">DSM 53668</strain>
    </source>
</reference>
<evidence type="ECO:0000313" key="2">
    <source>
        <dbReference type="Proteomes" id="UP000034883"/>
    </source>
</evidence>
<organism evidence="1 2">
    <name type="scientific">Sandaracinus amylolyticus</name>
    <dbReference type="NCBI Taxonomy" id="927083"/>
    <lineage>
        <taxon>Bacteria</taxon>
        <taxon>Pseudomonadati</taxon>
        <taxon>Myxococcota</taxon>
        <taxon>Polyangia</taxon>
        <taxon>Polyangiales</taxon>
        <taxon>Sandaracinaceae</taxon>
        <taxon>Sandaracinus</taxon>
    </lineage>
</organism>
<keyword evidence="2" id="KW-1185">Reference proteome</keyword>
<dbReference type="AlphaFoldDB" id="A0A0F6SE75"/>
<dbReference type="STRING" id="927083.DB32_001853"/>